<evidence type="ECO:0000313" key="6">
    <source>
        <dbReference type="EMBL" id="KRR21429.1"/>
    </source>
</evidence>
<evidence type="ECO:0000256" key="4">
    <source>
        <dbReference type="ARBA" id="ARBA00022833"/>
    </source>
</evidence>
<name>A0A0R3MTX6_9BRAD</name>
<dbReference type="FunFam" id="3.20.20.140:FF:000014">
    <property type="entry name" value="5-methylthioadenosine/S-adenosylhomocysteine deaminase"/>
    <property type="match status" value="1"/>
</dbReference>
<evidence type="ECO:0000259" key="5">
    <source>
        <dbReference type="Pfam" id="PF01979"/>
    </source>
</evidence>
<dbReference type="NCBIfam" id="NF006055">
    <property type="entry name" value="PRK08203.1"/>
    <property type="match status" value="1"/>
</dbReference>
<organism evidence="6 7">
    <name type="scientific">Bradyrhizobium lablabi</name>
    <dbReference type="NCBI Taxonomy" id="722472"/>
    <lineage>
        <taxon>Bacteria</taxon>
        <taxon>Pseudomonadati</taxon>
        <taxon>Pseudomonadota</taxon>
        <taxon>Alphaproteobacteria</taxon>
        <taxon>Hyphomicrobiales</taxon>
        <taxon>Nitrobacteraceae</taxon>
        <taxon>Bradyrhizobium</taxon>
    </lineage>
</organism>
<dbReference type="OrthoDB" id="9796020at2"/>
<dbReference type="PANTHER" id="PTHR43794:SF11">
    <property type="entry name" value="AMIDOHYDROLASE-RELATED DOMAIN-CONTAINING PROTEIN"/>
    <property type="match status" value="1"/>
</dbReference>
<evidence type="ECO:0000256" key="2">
    <source>
        <dbReference type="ARBA" id="ARBA00022723"/>
    </source>
</evidence>
<dbReference type="GO" id="GO:0019239">
    <property type="term" value="F:deaminase activity"/>
    <property type="evidence" value="ECO:0007669"/>
    <property type="project" value="UniProtKB-ARBA"/>
</dbReference>
<comment type="similarity">
    <text evidence="1">Belongs to the metallo-dependent hydrolases superfamily. ATZ/TRZ family.</text>
</comment>
<evidence type="ECO:0000313" key="7">
    <source>
        <dbReference type="Proteomes" id="UP000051660"/>
    </source>
</evidence>
<dbReference type="InterPro" id="IPR011059">
    <property type="entry name" value="Metal-dep_hydrolase_composite"/>
</dbReference>
<evidence type="ECO:0000256" key="3">
    <source>
        <dbReference type="ARBA" id="ARBA00022801"/>
    </source>
</evidence>
<reference evidence="6 7" key="1">
    <citation type="submission" date="2014-03" db="EMBL/GenBank/DDBJ databases">
        <title>Bradyrhizobium valentinum sp. nov., isolated from effective nodules of Lupinus mariae-josephae, a lupine endemic of basic-lime soils in Eastern Spain.</title>
        <authorList>
            <person name="Duran D."/>
            <person name="Rey L."/>
            <person name="Navarro A."/>
            <person name="Busquets A."/>
            <person name="Imperial J."/>
            <person name="Ruiz-Argueso T."/>
        </authorList>
    </citation>
    <scope>NUCLEOTIDE SEQUENCE [LARGE SCALE GENOMIC DNA]</scope>
    <source>
        <strain evidence="6 7">CCBAU 23086</strain>
    </source>
</reference>
<dbReference type="InterPro" id="IPR050287">
    <property type="entry name" value="MTA/SAH_deaminase"/>
</dbReference>
<proteinExistence type="inferred from homology"/>
<accession>A0A0R3MTX6</accession>
<dbReference type="Pfam" id="PF01979">
    <property type="entry name" value="Amidohydro_1"/>
    <property type="match status" value="1"/>
</dbReference>
<feature type="domain" description="Amidohydrolase-related" evidence="5">
    <location>
        <begin position="55"/>
        <end position="420"/>
    </location>
</feature>
<dbReference type="InterPro" id="IPR006680">
    <property type="entry name" value="Amidohydro-rel"/>
</dbReference>
<dbReference type="InterPro" id="IPR032466">
    <property type="entry name" value="Metal_Hydrolase"/>
</dbReference>
<dbReference type="GO" id="GO:0046872">
    <property type="term" value="F:metal ion binding"/>
    <property type="evidence" value="ECO:0007669"/>
    <property type="project" value="UniProtKB-KW"/>
</dbReference>
<sequence>MDPTQAIWIRDPLAILADGAERGVVVKGGKIVELVGKGMQPATADVIAFDAGAHVVLPGLINTHHHFYQTLTRALPAALDRELFPWLQALYPVWARLTPEALDLGVTVAMSELLLSGCTMTTDHHYVFPTGLEEAVDIEVAAASRLGLRVLLTRGSMNRSQKDGGLPPDSVVQDEDTILADSERVVAKHHQRGEEAMVQIALAPCSPFSVTTSLMRATAELAEKLDVRLHTHLAETEDENRFCEQMHHCRPLDYLEDCGWLNARTWLAHGIFFNADEMKRLGKARTAISHCACSNQILGSGCCPVCEMEDAGVKIGLGVDGSASNDQSNLMQEVRAAFLLQRARYGVARVSHKDALRWATKGSAACVGRPELGEIAAGKAADLALFKLDELRFSGHGDPLAALVLCGAHRADRVMIAGKWAVVDGAIPGLDVSDLIRRHSAATRAMHAG</sequence>
<dbReference type="GO" id="GO:0016814">
    <property type="term" value="F:hydrolase activity, acting on carbon-nitrogen (but not peptide) bonds, in cyclic amidines"/>
    <property type="evidence" value="ECO:0007669"/>
    <property type="project" value="UniProtKB-ARBA"/>
</dbReference>
<dbReference type="Gene3D" id="3.20.20.140">
    <property type="entry name" value="Metal-dependent hydrolases"/>
    <property type="match status" value="1"/>
</dbReference>
<dbReference type="PANTHER" id="PTHR43794">
    <property type="entry name" value="AMINOHYDROLASE SSNA-RELATED"/>
    <property type="match status" value="1"/>
</dbReference>
<comment type="caution">
    <text evidence="6">The sequence shown here is derived from an EMBL/GenBank/DDBJ whole genome shotgun (WGS) entry which is preliminary data.</text>
</comment>
<dbReference type="SUPFAM" id="SSF51556">
    <property type="entry name" value="Metallo-dependent hydrolases"/>
    <property type="match status" value="1"/>
</dbReference>
<dbReference type="RefSeq" id="WP_057859889.1">
    <property type="nucleotide sequence ID" value="NZ_LLYB01000081.1"/>
</dbReference>
<protein>
    <submittedName>
        <fullName evidence="6">8-oxoguanine deaminase</fullName>
    </submittedName>
</protein>
<keyword evidence="4" id="KW-0862">Zinc</keyword>
<gene>
    <name evidence="6" type="ORF">CQ14_07230</name>
</gene>
<dbReference type="STRING" id="722472.SAMN05444321_4436"/>
<keyword evidence="3" id="KW-0378">Hydrolase</keyword>
<dbReference type="CDD" id="cd01298">
    <property type="entry name" value="ATZ_TRZ_like"/>
    <property type="match status" value="1"/>
</dbReference>
<dbReference type="SUPFAM" id="SSF51338">
    <property type="entry name" value="Composite domain of metallo-dependent hydrolases"/>
    <property type="match status" value="1"/>
</dbReference>
<dbReference type="Gene3D" id="2.30.40.10">
    <property type="entry name" value="Urease, subunit C, domain 1"/>
    <property type="match status" value="1"/>
</dbReference>
<dbReference type="EMBL" id="LLYB01000081">
    <property type="protein sequence ID" value="KRR21429.1"/>
    <property type="molecule type" value="Genomic_DNA"/>
</dbReference>
<evidence type="ECO:0000256" key="1">
    <source>
        <dbReference type="ARBA" id="ARBA00006745"/>
    </source>
</evidence>
<keyword evidence="2" id="KW-0479">Metal-binding</keyword>
<dbReference type="Proteomes" id="UP000051660">
    <property type="component" value="Unassembled WGS sequence"/>
</dbReference>
<dbReference type="AlphaFoldDB" id="A0A0R3MTX6"/>